<organism evidence="4 5">
    <name type="scientific">Ceratodon purpureus</name>
    <name type="common">Fire moss</name>
    <name type="synonym">Dicranum purpureum</name>
    <dbReference type="NCBI Taxonomy" id="3225"/>
    <lineage>
        <taxon>Eukaryota</taxon>
        <taxon>Viridiplantae</taxon>
        <taxon>Streptophyta</taxon>
        <taxon>Embryophyta</taxon>
        <taxon>Bryophyta</taxon>
        <taxon>Bryophytina</taxon>
        <taxon>Bryopsida</taxon>
        <taxon>Dicranidae</taxon>
        <taxon>Pseudoditrichales</taxon>
        <taxon>Ditrichaceae</taxon>
        <taxon>Ceratodon</taxon>
    </lineage>
</organism>
<dbReference type="Pfam" id="PF08879">
    <property type="entry name" value="WRC"/>
    <property type="match status" value="1"/>
</dbReference>
<feature type="compositionally biased region" description="Basic residues" evidence="2">
    <location>
        <begin position="114"/>
        <end position="125"/>
    </location>
</feature>
<feature type="compositionally biased region" description="Polar residues" evidence="2">
    <location>
        <begin position="332"/>
        <end position="345"/>
    </location>
</feature>
<protein>
    <recommendedName>
        <fullName evidence="3">WRC domain-containing protein</fullName>
    </recommendedName>
</protein>
<evidence type="ECO:0000259" key="3">
    <source>
        <dbReference type="PROSITE" id="PS51667"/>
    </source>
</evidence>
<feature type="compositionally biased region" description="Basic and acidic residues" evidence="2">
    <location>
        <begin position="467"/>
        <end position="479"/>
    </location>
</feature>
<feature type="region of interest" description="Disordered" evidence="2">
    <location>
        <begin position="94"/>
        <end position="132"/>
    </location>
</feature>
<feature type="compositionally biased region" description="Basic and acidic residues" evidence="2">
    <location>
        <begin position="53"/>
        <end position="65"/>
    </location>
</feature>
<evidence type="ECO:0000313" key="5">
    <source>
        <dbReference type="Proteomes" id="UP000822688"/>
    </source>
</evidence>
<evidence type="ECO:0000256" key="1">
    <source>
        <dbReference type="ARBA" id="ARBA00023242"/>
    </source>
</evidence>
<reference evidence="4 5" key="1">
    <citation type="submission" date="2020-06" db="EMBL/GenBank/DDBJ databases">
        <title>WGS assembly of Ceratodon purpureus strain R40.</title>
        <authorList>
            <person name="Carey S.B."/>
            <person name="Jenkins J."/>
            <person name="Shu S."/>
            <person name="Lovell J.T."/>
            <person name="Sreedasyam A."/>
            <person name="Maumus F."/>
            <person name="Tiley G.P."/>
            <person name="Fernandez-Pozo N."/>
            <person name="Barry K."/>
            <person name="Chen C."/>
            <person name="Wang M."/>
            <person name="Lipzen A."/>
            <person name="Daum C."/>
            <person name="Saski C.A."/>
            <person name="Payton A.C."/>
            <person name="Mcbreen J.C."/>
            <person name="Conrad R.E."/>
            <person name="Kollar L.M."/>
            <person name="Olsson S."/>
            <person name="Huttunen S."/>
            <person name="Landis J.B."/>
            <person name="Wickett N.J."/>
            <person name="Johnson M.G."/>
            <person name="Rensing S.A."/>
            <person name="Grimwood J."/>
            <person name="Schmutz J."/>
            <person name="Mcdaniel S.F."/>
        </authorList>
    </citation>
    <scope>NUCLEOTIDE SEQUENCE [LARGE SCALE GENOMIC DNA]</scope>
    <source>
        <strain evidence="4 5">R40</strain>
    </source>
</reference>
<dbReference type="PANTHER" id="PTHR34122">
    <property type="entry name" value="EXPRESSED PROTEIN-RELATED"/>
    <property type="match status" value="1"/>
</dbReference>
<accession>A0A8T0GDL6</accession>
<evidence type="ECO:0000256" key="2">
    <source>
        <dbReference type="SAM" id="MobiDB-lite"/>
    </source>
</evidence>
<sequence length="497" mass="54445">MRIRKRSQSVAPASTVAPPQLPISCKYQQPGEALVLMRPEYSRGKVECSNMQEARRLDGVQDHESPQSSSDVYAEPRAEPLAMEDLRLSDAHVKRDSDGDLSGSLEQKVTDNGRRRKQSPTKRRKIEHESSLLFEGTSSMTAAELLAVNELANGVRQRLAASEQSTSEQEAKTPPSKPLENSKDALISSIFYIFDTIGDNGLSASEVVKYMLDQQLPGLKEGGARHTVQVANVLRSSSSFISLGDKKYLLCSTLDGRNESSKKSTGSTRQTPAKTVAPRSGSDGKDSSDDDLVQTQNPKPRRKPSVTEKAAPSNTRSNKKAQAEKPKPVTPQAHTVQEVTRQGSSDGEVAEPMVRIARRRGPSSSQKGKGPTQCKRYDGRGWQCSRLTEPGYSLCVHHQDLINKRAAKLKEQQTLSRLMESVNRKAKTQPAAASTEALKPSEPENAKTETGNGNGNGSLKLKIVLSTKDRDRDHKERDNNSAAPVQKRKMLSLLAIK</sequence>
<feature type="region of interest" description="Disordered" evidence="2">
    <location>
        <begin position="1"/>
        <end position="24"/>
    </location>
</feature>
<dbReference type="PROSITE" id="PS51667">
    <property type="entry name" value="WRC"/>
    <property type="match status" value="1"/>
</dbReference>
<evidence type="ECO:0000313" key="4">
    <source>
        <dbReference type="EMBL" id="KAG0555918.1"/>
    </source>
</evidence>
<feature type="compositionally biased region" description="Polar residues" evidence="2">
    <location>
        <begin position="263"/>
        <end position="273"/>
    </location>
</feature>
<feature type="region of interest" description="Disordered" evidence="2">
    <location>
        <begin position="421"/>
        <end position="490"/>
    </location>
</feature>
<comment type="caution">
    <text evidence="4">The sequence shown here is derived from an EMBL/GenBank/DDBJ whole genome shotgun (WGS) entry which is preliminary data.</text>
</comment>
<dbReference type="InterPro" id="IPR014977">
    <property type="entry name" value="WRC_dom"/>
</dbReference>
<feature type="region of interest" description="Disordered" evidence="2">
    <location>
        <begin position="256"/>
        <end position="379"/>
    </location>
</feature>
<feature type="domain" description="WRC" evidence="3">
    <location>
        <begin position="368"/>
        <end position="412"/>
    </location>
</feature>
<dbReference type="AlphaFoldDB" id="A0A8T0GDL6"/>
<keyword evidence="5" id="KW-1185">Reference proteome</keyword>
<dbReference type="PANTHER" id="PTHR34122:SF4">
    <property type="entry name" value="WRC DOMAIN-CONTAINING PROTEIN"/>
    <property type="match status" value="1"/>
</dbReference>
<feature type="region of interest" description="Disordered" evidence="2">
    <location>
        <begin position="158"/>
        <end position="181"/>
    </location>
</feature>
<dbReference type="Proteomes" id="UP000822688">
    <property type="component" value="Chromosome 11"/>
</dbReference>
<name>A0A8T0GDL6_CERPU</name>
<feature type="region of interest" description="Disordered" evidence="2">
    <location>
        <begin position="52"/>
        <end position="79"/>
    </location>
</feature>
<proteinExistence type="predicted"/>
<keyword evidence="1" id="KW-0539">Nucleus</keyword>
<gene>
    <name evidence="4" type="ORF">KC19_11G012800</name>
</gene>
<dbReference type="EMBL" id="CM026432">
    <property type="protein sequence ID" value="KAG0555918.1"/>
    <property type="molecule type" value="Genomic_DNA"/>
</dbReference>